<evidence type="ECO:0000256" key="1">
    <source>
        <dbReference type="SAM" id="Phobius"/>
    </source>
</evidence>
<dbReference type="Proteomes" id="UP000237798">
    <property type="component" value="Unassembled WGS sequence"/>
</dbReference>
<accession>A0A2T0BND6</accession>
<organism evidence="2 3">
    <name type="scientific">Clostridium luticellarii</name>
    <dbReference type="NCBI Taxonomy" id="1691940"/>
    <lineage>
        <taxon>Bacteria</taxon>
        <taxon>Bacillati</taxon>
        <taxon>Bacillota</taxon>
        <taxon>Clostridia</taxon>
        <taxon>Eubacteriales</taxon>
        <taxon>Clostridiaceae</taxon>
        <taxon>Clostridium</taxon>
    </lineage>
</organism>
<dbReference type="EMBL" id="PVXP01000017">
    <property type="protein sequence ID" value="PRR85398.1"/>
    <property type="molecule type" value="Genomic_DNA"/>
</dbReference>
<dbReference type="InterPro" id="IPR024529">
    <property type="entry name" value="ECF_trnsprt_substrate-spec"/>
</dbReference>
<dbReference type="Pfam" id="PF12822">
    <property type="entry name" value="ECF_trnsprt"/>
    <property type="match status" value="1"/>
</dbReference>
<dbReference type="RefSeq" id="WP_106009185.1">
    <property type="nucleotide sequence ID" value="NZ_PVXP01000017.1"/>
</dbReference>
<dbReference type="Gene3D" id="1.10.1760.20">
    <property type="match status" value="1"/>
</dbReference>
<reference evidence="2 3" key="1">
    <citation type="submission" date="2018-03" db="EMBL/GenBank/DDBJ databases">
        <title>Genome sequence of Clostridium luticellarii DSM 29923.</title>
        <authorList>
            <person name="Poehlein A."/>
            <person name="Daniel R."/>
        </authorList>
    </citation>
    <scope>NUCLEOTIDE SEQUENCE [LARGE SCALE GENOMIC DNA]</scope>
    <source>
        <strain evidence="2 3">DSM 29923</strain>
    </source>
</reference>
<keyword evidence="1" id="KW-0812">Transmembrane</keyword>
<feature type="transmembrane region" description="Helical" evidence="1">
    <location>
        <begin position="109"/>
        <end position="131"/>
    </location>
</feature>
<proteinExistence type="predicted"/>
<keyword evidence="1" id="KW-0472">Membrane</keyword>
<evidence type="ECO:0000313" key="2">
    <source>
        <dbReference type="EMBL" id="PRR85398.1"/>
    </source>
</evidence>
<feature type="transmembrane region" description="Helical" evidence="1">
    <location>
        <begin position="137"/>
        <end position="166"/>
    </location>
</feature>
<feature type="transmembrane region" description="Helical" evidence="1">
    <location>
        <begin position="78"/>
        <end position="97"/>
    </location>
</feature>
<protein>
    <recommendedName>
        <fullName evidence="4">ECF transporter S component</fullName>
    </recommendedName>
</protein>
<keyword evidence="1" id="KW-1133">Transmembrane helix</keyword>
<evidence type="ECO:0000313" key="3">
    <source>
        <dbReference type="Proteomes" id="UP000237798"/>
    </source>
</evidence>
<dbReference type="OrthoDB" id="9815422at2"/>
<evidence type="ECO:0008006" key="4">
    <source>
        <dbReference type="Google" id="ProtNLM"/>
    </source>
</evidence>
<dbReference type="GO" id="GO:0022857">
    <property type="term" value="F:transmembrane transporter activity"/>
    <property type="evidence" value="ECO:0007669"/>
    <property type="project" value="InterPro"/>
</dbReference>
<keyword evidence="3" id="KW-1185">Reference proteome</keyword>
<name>A0A2T0BND6_9CLOT</name>
<gene>
    <name evidence="2" type="ORF">CLLU_15790</name>
</gene>
<sequence length="179" mass="19548">MTKNRDVMQLARAAVLVAIALILPYFFHGINNAGSIFLPMHIPILIAGFLLEPKYSVMAGAAAPVLSFLFTGMPPVPYLYVMVLELAAYGLLISVFYNKLKLRMYMSLILGMLGGRIVSIIGTFLILHIIMARPFDFITVVSGLFITGIPGIIIQLVFIPIVVGVLEKNVLKAGIKNGR</sequence>
<feature type="transmembrane region" description="Helical" evidence="1">
    <location>
        <begin position="7"/>
        <end position="27"/>
    </location>
</feature>
<dbReference type="AlphaFoldDB" id="A0A2T0BND6"/>
<comment type="caution">
    <text evidence="2">The sequence shown here is derived from an EMBL/GenBank/DDBJ whole genome shotgun (WGS) entry which is preliminary data.</text>
</comment>